<dbReference type="GO" id="GO:0019441">
    <property type="term" value="P:L-tryptophan catabolic process to kynurenine"/>
    <property type="evidence" value="ECO:0007669"/>
    <property type="project" value="InterPro"/>
</dbReference>
<sequence length="308" mass="33456">MPDSTPDIRELGKKVSNWGRWGPDDELGTTNLITPERVAAAAPLIRTGEVFDLGIPLDENGPQPGGYRINPVRLMSDTGQEQLFPGGFKYADDYVFMPLQAASQYDSLAHVHYDGFLYNGHPDSGLTVKGASRCGIDTQAKGIAGRGVLLDVARFRGIDWLEGGTAIGAEELTDVAAAQEVDVRPGDIVLIRTGWRKKFVTDNDAVEFTSSEPGLALECATWLRDRDVAVVGSDNFGIEVFPGENPDALMELHMVLIRDMGMTLAEMLDLEELAHACAADGRYEFFYAGPPLKFTRGVGSPINPLAIR</sequence>
<dbReference type="InterPro" id="IPR037175">
    <property type="entry name" value="KFase_sf"/>
</dbReference>
<gene>
    <name evidence="1" type="ORF">SCNU_11775</name>
</gene>
<protein>
    <submittedName>
        <fullName evidence="1">Cyclase family protein</fullName>
    </submittedName>
</protein>
<dbReference type="SUPFAM" id="SSF102198">
    <property type="entry name" value="Putative cyclase"/>
    <property type="match status" value="1"/>
</dbReference>
<evidence type="ECO:0000313" key="2">
    <source>
        <dbReference type="Proteomes" id="UP000035065"/>
    </source>
</evidence>
<dbReference type="InterPro" id="IPR007325">
    <property type="entry name" value="KFase/CYL"/>
</dbReference>
<dbReference type="AlphaFoldDB" id="F1YK38"/>
<comment type="caution">
    <text evidence="1">The sequence shown here is derived from an EMBL/GenBank/DDBJ whole genome shotgun (WGS) entry which is preliminary data.</text>
</comment>
<dbReference type="Gene3D" id="3.50.30.50">
    <property type="entry name" value="Putative cyclase"/>
    <property type="match status" value="1"/>
</dbReference>
<dbReference type="PANTHER" id="PTHR34861:SF10">
    <property type="entry name" value="CYCLASE"/>
    <property type="match status" value="1"/>
</dbReference>
<proteinExistence type="predicted"/>
<dbReference type="eggNOG" id="COG1878">
    <property type="taxonomic scope" value="Bacteria"/>
</dbReference>
<accession>F1YK38</accession>
<dbReference type="RefSeq" id="WP_009679573.1">
    <property type="nucleotide sequence ID" value="NZ_AEUD01000009.1"/>
</dbReference>
<dbReference type="OrthoDB" id="7067800at2"/>
<dbReference type="PANTHER" id="PTHR34861">
    <property type="match status" value="1"/>
</dbReference>
<dbReference type="STRING" id="644548.SCNU_11775"/>
<dbReference type="GO" id="GO:0004061">
    <property type="term" value="F:arylformamidase activity"/>
    <property type="evidence" value="ECO:0007669"/>
    <property type="project" value="InterPro"/>
</dbReference>
<dbReference type="Pfam" id="PF04199">
    <property type="entry name" value="Cyclase"/>
    <property type="match status" value="1"/>
</dbReference>
<name>F1YK38_9ACTN</name>
<organism evidence="1 2">
    <name type="scientific">Gordonia neofelifaecis NRRL B-59395</name>
    <dbReference type="NCBI Taxonomy" id="644548"/>
    <lineage>
        <taxon>Bacteria</taxon>
        <taxon>Bacillati</taxon>
        <taxon>Actinomycetota</taxon>
        <taxon>Actinomycetes</taxon>
        <taxon>Mycobacteriales</taxon>
        <taxon>Gordoniaceae</taxon>
        <taxon>Gordonia</taxon>
    </lineage>
</organism>
<keyword evidence="2" id="KW-1185">Reference proteome</keyword>
<dbReference type="EMBL" id="AEUD01000009">
    <property type="protein sequence ID" value="EGD54884.1"/>
    <property type="molecule type" value="Genomic_DNA"/>
</dbReference>
<reference evidence="1 2" key="1">
    <citation type="journal article" date="2011" name="J. Bacteriol.">
        <title>Draft Genome Sequence of Gordonia neofelifaecis NRRL B-59395, a Cholesterol-Degrading Actinomycete.</title>
        <authorList>
            <person name="Ge F."/>
            <person name="Li W."/>
            <person name="Chen G."/>
            <person name="Liu Y."/>
            <person name="Zhang G."/>
            <person name="Yong B."/>
            <person name="Wang Q."/>
            <person name="Wang N."/>
            <person name="Huang Z."/>
            <person name="Li W."/>
            <person name="Wang J."/>
            <person name="Wu C."/>
            <person name="Xie Q."/>
            <person name="Liu G."/>
        </authorList>
    </citation>
    <scope>NUCLEOTIDE SEQUENCE [LARGE SCALE GENOMIC DNA]</scope>
    <source>
        <strain evidence="1 2">NRRL B-59395</strain>
    </source>
</reference>
<evidence type="ECO:0000313" key="1">
    <source>
        <dbReference type="EMBL" id="EGD54884.1"/>
    </source>
</evidence>
<dbReference type="Proteomes" id="UP000035065">
    <property type="component" value="Unassembled WGS sequence"/>
</dbReference>